<proteinExistence type="predicted"/>
<evidence type="ECO:0000313" key="4">
    <source>
        <dbReference type="EMBL" id="AOZ56125.1"/>
    </source>
</evidence>
<dbReference type="GO" id="GO:0003735">
    <property type="term" value="F:structural constituent of ribosome"/>
    <property type="evidence" value="ECO:0007669"/>
    <property type="project" value="InterPro"/>
</dbReference>
<dbReference type="Gene3D" id="2.30.30.30">
    <property type="match status" value="1"/>
</dbReference>
<dbReference type="AlphaFoldDB" id="A0A1L2JK79"/>
<accession>A0A1L2JK79</accession>
<sequence>MHITGVKMSLFVVGRVCTKTKGREKDRKCVIVDVIDKNYVLITGPKKLTGVRRRRCNINHLDPLPVVIDIDKNASDEDVIKALSQTEIYKEFTGKGGKS</sequence>
<keyword evidence="1 4" id="KW-0689">Ribosomal protein</keyword>
<dbReference type="NCBIfam" id="NF003320">
    <property type="entry name" value="PRK04333.1"/>
    <property type="match status" value="1"/>
</dbReference>
<dbReference type="InterPro" id="IPR014722">
    <property type="entry name" value="Rib_uL2_dom2"/>
</dbReference>
<evidence type="ECO:0000256" key="3">
    <source>
        <dbReference type="ARBA" id="ARBA00035536"/>
    </source>
</evidence>
<dbReference type="PANTHER" id="PTHR11127:SF2">
    <property type="entry name" value="LARGE RIBOSOMAL SUBUNIT PROTEIN EL14"/>
    <property type="match status" value="1"/>
</dbReference>
<organism evidence="4">
    <name type="scientific">uncultured korarchaeote</name>
    <dbReference type="NCBI Taxonomy" id="161241"/>
    <lineage>
        <taxon>Archaea</taxon>
        <taxon>Thermoproteota</taxon>
        <taxon>environmental samples</taxon>
    </lineage>
</organism>
<evidence type="ECO:0000256" key="2">
    <source>
        <dbReference type="ARBA" id="ARBA00023274"/>
    </source>
</evidence>
<dbReference type="GO" id="GO:0003723">
    <property type="term" value="F:RNA binding"/>
    <property type="evidence" value="ECO:0007669"/>
    <property type="project" value="InterPro"/>
</dbReference>
<keyword evidence="2" id="KW-0687">Ribonucleoprotein</keyword>
<dbReference type="CDD" id="cd23702">
    <property type="entry name" value="eL14"/>
    <property type="match status" value="1"/>
</dbReference>
<evidence type="ECO:0000256" key="1">
    <source>
        <dbReference type="ARBA" id="ARBA00022980"/>
    </source>
</evidence>
<dbReference type="GO" id="GO:0042273">
    <property type="term" value="P:ribosomal large subunit biogenesis"/>
    <property type="evidence" value="ECO:0007669"/>
    <property type="project" value="TreeGrafter"/>
</dbReference>
<dbReference type="SUPFAM" id="SSF50104">
    <property type="entry name" value="Translation proteins SH3-like domain"/>
    <property type="match status" value="1"/>
</dbReference>
<dbReference type="GO" id="GO:0022625">
    <property type="term" value="C:cytosolic large ribosomal subunit"/>
    <property type="evidence" value="ECO:0007669"/>
    <property type="project" value="TreeGrafter"/>
</dbReference>
<reference evidence="4" key="1">
    <citation type="journal article" date="2017" name="Nature">
        <title>Metagenomic exploration of ASGARD archaea illuminates the origin of cellular complexity in eukaryotes.</title>
        <authorList>
            <person name="Zaremba-Niedzwiedzka K."/>
            <person name="Caceres E.F."/>
            <person name="Saw J.H.W."/>
            <person name="Backstrom D."/>
            <person name="Juzokaite L."/>
            <person name="Vancaester E."/>
            <person name="Seitz K.W."/>
            <person name="Anantharaman K."/>
            <person name="Starnawski P."/>
            <person name="Kjeldsen K.U."/>
            <person name="Stott M.B."/>
            <person name="Nunoura T."/>
            <person name="Banfield J.F."/>
            <person name="Schramm A."/>
            <person name="Baker B.J."/>
            <person name="Spang A."/>
            <person name="Ettema T.J.G."/>
        </authorList>
    </citation>
    <scope>NUCLEOTIDE SEQUENCE</scope>
    <source>
        <strain evidence="4">TIV_1</strain>
    </source>
</reference>
<dbReference type="EMBL" id="KX765039">
    <property type="protein sequence ID" value="AOZ56125.1"/>
    <property type="molecule type" value="Genomic_DNA"/>
</dbReference>
<dbReference type="FunFam" id="2.30.30.30:FF:000045">
    <property type="entry name" value="50S ribosomal protein L14e"/>
    <property type="match status" value="1"/>
</dbReference>
<name>A0A1L2JK79_9CREN</name>
<dbReference type="InterPro" id="IPR039660">
    <property type="entry name" value="Ribosomal_eL14"/>
</dbReference>
<protein>
    <recommendedName>
        <fullName evidence="3">50S ribosomal protein L14e</fullName>
    </recommendedName>
</protein>
<dbReference type="PANTHER" id="PTHR11127">
    <property type="entry name" value="60S RIBOSOMAL PROTEIN L14"/>
    <property type="match status" value="1"/>
</dbReference>
<dbReference type="InterPro" id="IPR008991">
    <property type="entry name" value="Translation_prot_SH3-like_sf"/>
</dbReference>